<dbReference type="EMBL" id="ONZQ02000001">
    <property type="protein sequence ID" value="SPN97545.1"/>
    <property type="molecule type" value="Genomic_DNA"/>
</dbReference>
<reference evidence="7" key="1">
    <citation type="submission" date="2018-03" db="EMBL/GenBank/DDBJ databases">
        <authorList>
            <person name="Guldener U."/>
        </authorList>
    </citation>
    <scope>NUCLEOTIDE SEQUENCE</scope>
</reference>
<proteinExistence type="inferred from homology"/>
<dbReference type="CDD" id="cd06145">
    <property type="entry name" value="REX1_like"/>
    <property type="match status" value="1"/>
</dbReference>
<dbReference type="InterPro" id="IPR047021">
    <property type="entry name" value="REXO1/3/4-like"/>
</dbReference>
<organism evidence="7 8">
    <name type="scientific">Cephalotrichum gorgonifer</name>
    <dbReference type="NCBI Taxonomy" id="2041049"/>
    <lineage>
        <taxon>Eukaryota</taxon>
        <taxon>Fungi</taxon>
        <taxon>Dikarya</taxon>
        <taxon>Ascomycota</taxon>
        <taxon>Pezizomycotina</taxon>
        <taxon>Sordariomycetes</taxon>
        <taxon>Hypocreomycetidae</taxon>
        <taxon>Microascales</taxon>
        <taxon>Microascaceae</taxon>
        <taxon>Cephalotrichum</taxon>
    </lineage>
</organism>
<evidence type="ECO:0000256" key="4">
    <source>
        <dbReference type="ARBA" id="ARBA00022839"/>
    </source>
</evidence>
<dbReference type="PANTHER" id="PTHR12801">
    <property type="entry name" value="RNA EXONUCLEASE REXO1 / RECO3 FAMILY MEMBER-RELATED"/>
    <property type="match status" value="1"/>
</dbReference>
<evidence type="ECO:0000256" key="2">
    <source>
        <dbReference type="ARBA" id="ARBA00022722"/>
    </source>
</evidence>
<evidence type="ECO:0000313" key="7">
    <source>
        <dbReference type="EMBL" id="SPN97545.1"/>
    </source>
</evidence>
<comment type="caution">
    <text evidence="7">The sequence shown here is derived from an EMBL/GenBank/DDBJ whole genome shotgun (WGS) entry which is preliminary data.</text>
</comment>
<evidence type="ECO:0000313" key="8">
    <source>
        <dbReference type="Proteomes" id="UP001187682"/>
    </source>
</evidence>
<dbReference type="SMART" id="SM00479">
    <property type="entry name" value="EXOIII"/>
    <property type="match status" value="1"/>
</dbReference>
<accession>A0AAE8SRC4</accession>
<dbReference type="PANTHER" id="PTHR12801:SF112">
    <property type="entry name" value="RNA EXONUCLEASE 3"/>
    <property type="match status" value="1"/>
</dbReference>
<comment type="similarity">
    <text evidence="1">Belongs to the REXO1/REXO3 family.</text>
</comment>
<feature type="domain" description="Exonuclease" evidence="6">
    <location>
        <begin position="493"/>
        <end position="687"/>
    </location>
</feature>
<dbReference type="SUPFAM" id="SSF53098">
    <property type="entry name" value="Ribonuclease H-like"/>
    <property type="match status" value="1"/>
</dbReference>
<dbReference type="Proteomes" id="UP001187682">
    <property type="component" value="Unassembled WGS sequence"/>
</dbReference>
<feature type="compositionally biased region" description="Polar residues" evidence="5">
    <location>
        <begin position="126"/>
        <end position="158"/>
    </location>
</feature>
<feature type="compositionally biased region" description="Polar residues" evidence="5">
    <location>
        <begin position="247"/>
        <end position="258"/>
    </location>
</feature>
<dbReference type="InterPro" id="IPR013520">
    <property type="entry name" value="Ribonucl_H"/>
</dbReference>
<dbReference type="GO" id="GO:0005634">
    <property type="term" value="C:nucleus"/>
    <property type="evidence" value="ECO:0007669"/>
    <property type="project" value="TreeGrafter"/>
</dbReference>
<gene>
    <name evidence="7" type="ORF">DNG_01056</name>
</gene>
<feature type="compositionally biased region" description="Polar residues" evidence="5">
    <location>
        <begin position="86"/>
        <end position="100"/>
    </location>
</feature>
<evidence type="ECO:0000256" key="3">
    <source>
        <dbReference type="ARBA" id="ARBA00022801"/>
    </source>
</evidence>
<evidence type="ECO:0000259" key="6">
    <source>
        <dbReference type="SMART" id="SM00479"/>
    </source>
</evidence>
<dbReference type="GO" id="GO:0004527">
    <property type="term" value="F:exonuclease activity"/>
    <property type="evidence" value="ECO:0007669"/>
    <property type="project" value="UniProtKB-KW"/>
</dbReference>
<dbReference type="Gene3D" id="3.30.420.10">
    <property type="entry name" value="Ribonuclease H-like superfamily/Ribonuclease H"/>
    <property type="match status" value="1"/>
</dbReference>
<name>A0AAE8SRC4_9PEZI</name>
<feature type="region of interest" description="Disordered" evidence="5">
    <location>
        <begin position="31"/>
        <end position="191"/>
    </location>
</feature>
<protein>
    <submittedName>
        <fullName evidence="7">Related to REX3 - RNA exonuclease, member of the family of 3` -5` exonucleases</fullName>
    </submittedName>
</protein>
<keyword evidence="2" id="KW-0540">Nuclease</keyword>
<dbReference type="InterPro" id="IPR036397">
    <property type="entry name" value="RNaseH_sf"/>
</dbReference>
<dbReference type="AlphaFoldDB" id="A0AAE8SRC4"/>
<sequence>MSLNLLKHIPCPAGRLCTAFQCLFQHQEDIEAKEPPPSLEQSVGTVAPGDDDQASRKRKDGGGHSDTDSTRKRLKASDTGEDLLERSQSVILNPPISQNGALEDPESIKPASLRRPISPPLPASKAPTQGSPLRLGTLQQSPQPNTPETQTTAASDRQITPAHAPAATPLSSVKRPKPPAKTETLNPRLVKPAPATFESRFKLLRLVHSELSRLNKELKKIASGDGPGPSKQKAGTKTSVHRGEKTSGAQRDSKTANVELQGDKEKADKVLSDQQLITLALDEEENVALSRPTVYTTAMRGVLMKYKRMTPAQWEEVCVKEIGKTSPSSKEDEVSAKPEKEIITGLTSSQEVYILRRLLTPITSLSKHGYVVSIPNDEDIRKAKAAVEMAQNWEKCARCDRRFQVFPGRREEDGALTSGSQCLHHPGKTYFQERQPGDKSKQPKRYRCCGEAVGDTAGCTTGENHVFKVSDSKRLAGVINFAETPDNPKEIDYAVCFDCEMGYTVYGLELIRLTATAWPTGEVLLDILVRPKGEILDLNSRYSGVWPQDIVNAEPYNGTDASILRQETASGDLPQGDGQRKFKIVNSPEAARDLLFSLLKPDTPLVGHGLENDLNAVRIIHPTLVDTVLLYPHKLGLPYRQGLKMLAARYLEKHIQVDDTAAKGHDSAEDARAAGDLARLKVKEEWDAMKLRGWSIQGDEFVPPPSERA</sequence>
<keyword evidence="8" id="KW-1185">Reference proteome</keyword>
<evidence type="ECO:0000256" key="1">
    <source>
        <dbReference type="ARBA" id="ARBA00006357"/>
    </source>
</evidence>
<keyword evidence="4 7" id="KW-0269">Exonuclease</keyword>
<feature type="region of interest" description="Disordered" evidence="5">
    <location>
        <begin position="220"/>
        <end position="266"/>
    </location>
</feature>
<dbReference type="InterPro" id="IPR012337">
    <property type="entry name" value="RNaseH-like_sf"/>
</dbReference>
<dbReference type="GO" id="GO:0003676">
    <property type="term" value="F:nucleic acid binding"/>
    <property type="evidence" value="ECO:0007669"/>
    <property type="project" value="InterPro"/>
</dbReference>
<feature type="compositionally biased region" description="Basic and acidic residues" evidence="5">
    <location>
        <begin position="60"/>
        <end position="78"/>
    </location>
</feature>
<keyword evidence="3" id="KW-0378">Hydrolase</keyword>
<dbReference type="InterPro" id="IPR034922">
    <property type="entry name" value="REX1-like_exo"/>
</dbReference>
<evidence type="ECO:0000256" key="5">
    <source>
        <dbReference type="SAM" id="MobiDB-lite"/>
    </source>
</evidence>